<dbReference type="GO" id="GO:0005524">
    <property type="term" value="F:ATP binding"/>
    <property type="evidence" value="ECO:0007669"/>
    <property type="project" value="UniProtKB-KW"/>
</dbReference>
<feature type="chain" id="PRO_5018198774" evidence="6">
    <location>
        <begin position="26"/>
        <end position="936"/>
    </location>
</feature>
<feature type="region of interest" description="Disordered" evidence="5">
    <location>
        <begin position="872"/>
        <end position="936"/>
    </location>
</feature>
<dbReference type="SUPFAM" id="SSF53067">
    <property type="entry name" value="Actin-like ATPase domain"/>
    <property type="match status" value="2"/>
</dbReference>
<keyword evidence="3" id="KW-0067">ATP-binding</keyword>
<evidence type="ECO:0000256" key="1">
    <source>
        <dbReference type="ARBA" id="ARBA00022741"/>
    </source>
</evidence>
<dbReference type="CDD" id="cd10230">
    <property type="entry name" value="ASKHA_NBD_HSP70_HYOU1"/>
    <property type="match status" value="1"/>
</dbReference>
<proteinExistence type="predicted"/>
<dbReference type="PANTHER" id="PTHR45639:SF3">
    <property type="entry name" value="HYPOXIA UP-REGULATED PROTEIN 1"/>
    <property type="match status" value="1"/>
</dbReference>
<dbReference type="SUPFAM" id="SSF100934">
    <property type="entry name" value="Heat shock protein 70kD (HSP70), C-terminal subdomain"/>
    <property type="match status" value="1"/>
</dbReference>
<organism evidence="7 8">
    <name type="scientific">Ascobolus immersus RN42</name>
    <dbReference type="NCBI Taxonomy" id="1160509"/>
    <lineage>
        <taxon>Eukaryota</taxon>
        <taxon>Fungi</taxon>
        <taxon>Dikarya</taxon>
        <taxon>Ascomycota</taxon>
        <taxon>Pezizomycotina</taxon>
        <taxon>Pezizomycetes</taxon>
        <taxon>Pezizales</taxon>
        <taxon>Ascobolaceae</taxon>
        <taxon>Ascobolus</taxon>
    </lineage>
</organism>
<dbReference type="InterPro" id="IPR013126">
    <property type="entry name" value="Hsp_70_fam"/>
</dbReference>
<keyword evidence="6" id="KW-0732">Signal</keyword>
<dbReference type="Pfam" id="PF00012">
    <property type="entry name" value="HSP70"/>
    <property type="match status" value="1"/>
</dbReference>
<evidence type="ECO:0000256" key="4">
    <source>
        <dbReference type="ARBA" id="ARBA00023186"/>
    </source>
</evidence>
<dbReference type="GO" id="GO:0140662">
    <property type="term" value="F:ATP-dependent protein folding chaperone"/>
    <property type="evidence" value="ECO:0007669"/>
    <property type="project" value="InterPro"/>
</dbReference>
<feature type="region of interest" description="Disordered" evidence="5">
    <location>
        <begin position="784"/>
        <end position="811"/>
    </location>
</feature>
<reference evidence="7 8" key="1">
    <citation type="journal article" date="2018" name="Nat. Ecol. Evol.">
        <title>Pezizomycetes genomes reveal the molecular basis of ectomycorrhizal truffle lifestyle.</title>
        <authorList>
            <person name="Murat C."/>
            <person name="Payen T."/>
            <person name="Noel B."/>
            <person name="Kuo A."/>
            <person name="Morin E."/>
            <person name="Chen J."/>
            <person name="Kohler A."/>
            <person name="Krizsan K."/>
            <person name="Balestrini R."/>
            <person name="Da Silva C."/>
            <person name="Montanini B."/>
            <person name="Hainaut M."/>
            <person name="Levati E."/>
            <person name="Barry K.W."/>
            <person name="Belfiori B."/>
            <person name="Cichocki N."/>
            <person name="Clum A."/>
            <person name="Dockter R.B."/>
            <person name="Fauchery L."/>
            <person name="Guy J."/>
            <person name="Iotti M."/>
            <person name="Le Tacon F."/>
            <person name="Lindquist E.A."/>
            <person name="Lipzen A."/>
            <person name="Malagnac F."/>
            <person name="Mello A."/>
            <person name="Molinier V."/>
            <person name="Miyauchi S."/>
            <person name="Poulain J."/>
            <person name="Riccioni C."/>
            <person name="Rubini A."/>
            <person name="Sitrit Y."/>
            <person name="Splivallo R."/>
            <person name="Traeger S."/>
            <person name="Wang M."/>
            <person name="Zifcakova L."/>
            <person name="Wipf D."/>
            <person name="Zambonelli A."/>
            <person name="Paolocci F."/>
            <person name="Nowrousian M."/>
            <person name="Ottonello S."/>
            <person name="Baldrian P."/>
            <person name="Spatafora J.W."/>
            <person name="Henrissat B."/>
            <person name="Nagy L.G."/>
            <person name="Aury J.M."/>
            <person name="Wincker P."/>
            <person name="Grigoriev I.V."/>
            <person name="Bonfante P."/>
            <person name="Martin F.M."/>
        </authorList>
    </citation>
    <scope>NUCLEOTIDE SEQUENCE [LARGE SCALE GENOMIC DNA]</scope>
    <source>
        <strain evidence="7 8">RN42</strain>
    </source>
</reference>
<dbReference type="InterPro" id="IPR029047">
    <property type="entry name" value="HSP70_peptide-bd_sf"/>
</dbReference>
<keyword evidence="1" id="KW-0547">Nucleotide-binding</keyword>
<dbReference type="AlphaFoldDB" id="A0A3N4IBU6"/>
<dbReference type="FunFam" id="1.20.1270.10:FF:000002">
    <property type="entry name" value="Heat shock 70 kDa protein 4"/>
    <property type="match status" value="1"/>
</dbReference>
<sequence length="936" mass="103592">MRPTKSSPVGIGALLLLLFTQSAAAAIAVLGIDLGQEFIKAALVKPGIPLEIVLTKDARRKEAAVIGFKPASSKNSEGFSYPERLYGADALALAARFPHDTYPNLKQLLGKYITDDAVTEYSKRYPALQIIPSEFRSTVSFKSKSSPIRLYEEGQWTLEELLGMQLASVKRNAEALAGKGTLIKSTVIAIPAYFTAEEKAAVTMAAELAGLKVMAFVSDGLAVAMNFATLREFPPSEGSKVHVIYDMGAGSTTATIVRIGGKEVKTGVGKYTKNVTDVDVLGFGFDRRLGGDAFTDKLVEHLLDEVAETKGKQIAEDKESAKKVLLANGKSRSKFWKEAGRVRHVLSANTEALSSIESVFSDVDFRSKKIQRSTFEGYLAEFKERVVQPIHDALNSAGLQLKDVDSFIVAGGATRTPFVYKLLEDLAGAEKISKNVNADEAAVMGVTFYGAGISKAFKVKEIRTNDINVYEVATKYKTENGKDHTQTLFPVNSKVGVEKHVPFNRRTDFTATFVQKIPTSKTAGIEWPIFEVATKNLTASFNQLKEKNGCKEDDIHTKFAIEIFELTGYPHVHKAWTECEVEVEVKVEEKKKDGMVDGVKKALGLNKDKSSSSSESSSSTASDAATATDTPVQKVKKTEQVLVEFEVKKAGIPKLADEDVNYLKQKIGGFDKHDAEKTAREEARNTLESFIYKAQSNIGDDDFIAASTEAERKALEEALSEAGEWLYGDGEMAALDVVKNKLSALHKLENPISKRRKEHESRPQLVTVMREALSSGKNMIKVFEEQLNKPKESSTSEAADSKASATPEVPAFAKEEVQKLVSLYENTEKWLEEQVKKQEVLKPFEDPVLWVKDIEKKTQELNDGVMELLQKQMARAQEEERKKKAAEREKKRQEAKERREKEKKEKEAKKAAEKEAKGEAAEKKDEKKEEQKHDEL</sequence>
<gene>
    <name evidence="7" type="ORF">BJ508DRAFT_304437</name>
</gene>
<dbReference type="EMBL" id="ML119663">
    <property type="protein sequence ID" value="RPA83549.1"/>
    <property type="molecule type" value="Genomic_DNA"/>
</dbReference>
<evidence type="ECO:0000313" key="8">
    <source>
        <dbReference type="Proteomes" id="UP000275078"/>
    </source>
</evidence>
<feature type="region of interest" description="Disordered" evidence="5">
    <location>
        <begin position="606"/>
        <end position="633"/>
    </location>
</feature>
<protein>
    <submittedName>
        <fullName evidence="7">Actin-like ATPase domain-containing protein</fullName>
    </submittedName>
</protein>
<dbReference type="Gene3D" id="3.30.30.30">
    <property type="match status" value="1"/>
</dbReference>
<dbReference type="InterPro" id="IPR043129">
    <property type="entry name" value="ATPase_NBD"/>
</dbReference>
<feature type="signal peptide" evidence="6">
    <location>
        <begin position="1"/>
        <end position="25"/>
    </location>
</feature>
<keyword evidence="4" id="KW-0143">Chaperone</keyword>
<dbReference type="PRINTS" id="PR00301">
    <property type="entry name" value="HEATSHOCK70"/>
</dbReference>
<dbReference type="GO" id="GO:0034663">
    <property type="term" value="C:endoplasmic reticulum chaperone complex"/>
    <property type="evidence" value="ECO:0007669"/>
    <property type="project" value="TreeGrafter"/>
</dbReference>
<evidence type="ECO:0000256" key="6">
    <source>
        <dbReference type="SAM" id="SignalP"/>
    </source>
</evidence>
<dbReference type="PANTHER" id="PTHR45639">
    <property type="entry name" value="HSC70CB, ISOFORM G-RELATED"/>
    <property type="match status" value="1"/>
</dbReference>
<name>A0A3N4IBU6_ASCIM</name>
<dbReference type="Gene3D" id="1.20.1270.10">
    <property type="match status" value="1"/>
</dbReference>
<feature type="compositionally biased region" description="Basic and acidic residues" evidence="5">
    <location>
        <begin position="876"/>
        <end position="936"/>
    </location>
</feature>
<dbReference type="Gene3D" id="3.30.420.40">
    <property type="match status" value="2"/>
</dbReference>
<dbReference type="InterPro" id="IPR029048">
    <property type="entry name" value="HSP70_C_sf"/>
</dbReference>
<evidence type="ECO:0000313" key="7">
    <source>
        <dbReference type="EMBL" id="RPA83549.1"/>
    </source>
</evidence>
<evidence type="ECO:0000256" key="5">
    <source>
        <dbReference type="SAM" id="MobiDB-lite"/>
    </source>
</evidence>
<dbReference type="GO" id="GO:0030968">
    <property type="term" value="P:endoplasmic reticulum unfolded protein response"/>
    <property type="evidence" value="ECO:0007669"/>
    <property type="project" value="TreeGrafter"/>
</dbReference>
<dbReference type="STRING" id="1160509.A0A3N4IBU6"/>
<accession>A0A3N4IBU6</accession>
<dbReference type="Gene3D" id="3.90.640.10">
    <property type="entry name" value="Actin, Chain A, domain 4"/>
    <property type="match status" value="1"/>
</dbReference>
<keyword evidence="8" id="KW-1185">Reference proteome</keyword>
<dbReference type="OrthoDB" id="10262720at2759"/>
<feature type="compositionally biased region" description="Basic and acidic residues" evidence="5">
    <location>
        <begin position="784"/>
        <end position="794"/>
    </location>
</feature>
<keyword evidence="2" id="KW-0256">Endoplasmic reticulum</keyword>
<feature type="compositionally biased region" description="Low complexity" evidence="5">
    <location>
        <begin position="611"/>
        <end position="630"/>
    </location>
</feature>
<evidence type="ECO:0000256" key="2">
    <source>
        <dbReference type="ARBA" id="ARBA00022824"/>
    </source>
</evidence>
<dbReference type="Proteomes" id="UP000275078">
    <property type="component" value="Unassembled WGS sequence"/>
</dbReference>
<evidence type="ECO:0000256" key="3">
    <source>
        <dbReference type="ARBA" id="ARBA00022840"/>
    </source>
</evidence>
<dbReference type="Gene3D" id="2.60.34.10">
    <property type="entry name" value="Substrate Binding Domain Of DNAk, Chain A, domain 1"/>
    <property type="match status" value="1"/>
</dbReference>